<accession>A0ABP0ZQB3</accession>
<evidence type="ECO:0000256" key="1">
    <source>
        <dbReference type="SAM" id="MobiDB-lite"/>
    </source>
</evidence>
<sequence length="300" mass="34315">MLNICIGVTDESIYNIVKNLTEAEKISSRNSQPVLVNRTDTQRHSFQEKQSSAVEEPIFTAQGKKPNWSITSGLFASKEKEWGKNKFDCFPPYLRKPYAREPVYGKPRKYPGMSPWGSPGRSPYQRQRPYYRDSGGYPYSRYRGSGKGLGFDGWSSSDDDWDSCSGDDDLFGWSSGSDNSDGSSSDGDSDKKGKKFWFLGMSAPEEDAKESRMQSVDSEMLVQRVRSAYPNLYTSEDTRASVDNTHYGCGKECPRSRQHTEEPATKKQYRHSHKRSRRGSRPKPILYKNTPRRHTHIRRK</sequence>
<dbReference type="GeneID" id="92209768"/>
<keyword evidence="3" id="KW-1185">Reference proteome</keyword>
<feature type="region of interest" description="Disordered" evidence="1">
    <location>
        <begin position="236"/>
        <end position="300"/>
    </location>
</feature>
<organism evidence="2 3">
    <name type="scientific">Lodderomyces beijingensis</name>
    <dbReference type="NCBI Taxonomy" id="1775926"/>
    <lineage>
        <taxon>Eukaryota</taxon>
        <taxon>Fungi</taxon>
        <taxon>Dikarya</taxon>
        <taxon>Ascomycota</taxon>
        <taxon>Saccharomycotina</taxon>
        <taxon>Pichiomycetes</taxon>
        <taxon>Debaryomycetaceae</taxon>
        <taxon>Candida/Lodderomyces clade</taxon>
        <taxon>Lodderomyces</taxon>
    </lineage>
</organism>
<feature type="compositionally biased region" description="Basic residues" evidence="1">
    <location>
        <begin position="290"/>
        <end position="300"/>
    </location>
</feature>
<feature type="region of interest" description="Disordered" evidence="1">
    <location>
        <begin position="104"/>
        <end position="132"/>
    </location>
</feature>
<dbReference type="Proteomes" id="UP001497383">
    <property type="component" value="Chromosome 5"/>
</dbReference>
<dbReference type="EMBL" id="OZ022409">
    <property type="protein sequence ID" value="CAK9440472.1"/>
    <property type="molecule type" value="Genomic_DNA"/>
</dbReference>
<feature type="compositionally biased region" description="Low complexity" evidence="1">
    <location>
        <begin position="123"/>
        <end position="132"/>
    </location>
</feature>
<evidence type="ECO:0000313" key="2">
    <source>
        <dbReference type="EMBL" id="CAK9440472.1"/>
    </source>
</evidence>
<evidence type="ECO:0000313" key="3">
    <source>
        <dbReference type="Proteomes" id="UP001497383"/>
    </source>
</evidence>
<feature type="compositionally biased region" description="Basic and acidic residues" evidence="1">
    <location>
        <begin position="252"/>
        <end position="265"/>
    </location>
</feature>
<feature type="compositionally biased region" description="Basic residues" evidence="1">
    <location>
        <begin position="267"/>
        <end position="281"/>
    </location>
</feature>
<gene>
    <name evidence="2" type="ORF">LODBEIA_P45720</name>
</gene>
<reference evidence="2 3" key="1">
    <citation type="submission" date="2024-03" db="EMBL/GenBank/DDBJ databases">
        <authorList>
            <person name="Brejova B."/>
        </authorList>
    </citation>
    <scope>NUCLEOTIDE SEQUENCE [LARGE SCALE GENOMIC DNA]</scope>
    <source>
        <strain evidence="2 3">CBS 14171</strain>
    </source>
</reference>
<feature type="compositionally biased region" description="Low complexity" evidence="1">
    <location>
        <begin position="174"/>
        <end position="186"/>
    </location>
</feature>
<protein>
    <submittedName>
        <fullName evidence="2">Uncharacterized protein</fullName>
    </submittedName>
</protein>
<name>A0ABP0ZQB3_9ASCO</name>
<proteinExistence type="predicted"/>
<dbReference type="RefSeq" id="XP_066831510.1">
    <property type="nucleotide sequence ID" value="XM_066974808.1"/>
</dbReference>
<feature type="region of interest" description="Disordered" evidence="1">
    <location>
        <begin position="172"/>
        <end position="194"/>
    </location>
</feature>